<dbReference type="GO" id="GO:0045041">
    <property type="term" value="P:protein import into mitochondrial intermembrane space"/>
    <property type="evidence" value="ECO:0007669"/>
    <property type="project" value="TreeGrafter"/>
</dbReference>
<dbReference type="EMBL" id="DF238801">
    <property type="protein sequence ID" value="GAC96099.1"/>
    <property type="molecule type" value="Genomic_DNA"/>
</dbReference>
<organism evidence="3 4">
    <name type="scientific">Pseudozyma hubeiensis (strain SY62)</name>
    <name type="common">Yeast</name>
    <dbReference type="NCBI Taxonomy" id="1305764"/>
    <lineage>
        <taxon>Eukaryota</taxon>
        <taxon>Fungi</taxon>
        <taxon>Dikarya</taxon>
        <taxon>Basidiomycota</taxon>
        <taxon>Ustilaginomycotina</taxon>
        <taxon>Ustilaginomycetes</taxon>
        <taxon>Ustilaginales</taxon>
        <taxon>Ustilaginaceae</taxon>
        <taxon>Pseudozyma</taxon>
    </lineage>
</organism>
<keyword evidence="2" id="KW-0812">Transmembrane</keyword>
<keyword evidence="2" id="KW-1133">Transmembrane helix</keyword>
<sequence length="255" mass="28607">MTDLFILMDNDTHSKHILNAQVSIRAPCCQKFFDVSLTQSVPIHGSRRTLELTSLMHFRFDSARNVTLRAKTTDCVKRSRWHSSAKSVAKRSARISPSTRSPMNSVLIAITTTYVLLLSFLLSPFSHIRLTYSLARYVMQQVIDAKTPQAVLSVEGEDARVDNRMLRDDRIKYDPRKDFYFRRVAAQETERIDEGGWLQAIKDRAEGRLGADGLPIDASGPMGEDGKPLLDASALNGGVGAGKWSKFNDDDLDWS</sequence>
<proteinExistence type="predicted"/>
<gene>
    <name evidence="3" type="ORF">PHSY_003679</name>
</gene>
<evidence type="ECO:0000256" key="2">
    <source>
        <dbReference type="SAM" id="Phobius"/>
    </source>
</evidence>
<dbReference type="GO" id="GO:0005758">
    <property type="term" value="C:mitochondrial intermembrane space"/>
    <property type="evidence" value="ECO:0007669"/>
    <property type="project" value="TreeGrafter"/>
</dbReference>
<accession>R9P467</accession>
<feature type="transmembrane region" description="Helical" evidence="2">
    <location>
        <begin position="106"/>
        <end position="125"/>
    </location>
</feature>
<dbReference type="PANTHER" id="PTHR28082">
    <property type="entry name" value="ZINC FINGER PROTEIN"/>
    <property type="match status" value="1"/>
</dbReference>
<dbReference type="OrthoDB" id="411372at2759"/>
<keyword evidence="4" id="KW-1185">Reference proteome</keyword>
<dbReference type="GO" id="GO:0008270">
    <property type="term" value="F:zinc ion binding"/>
    <property type="evidence" value="ECO:0007669"/>
    <property type="project" value="TreeGrafter"/>
</dbReference>
<evidence type="ECO:0000313" key="4">
    <source>
        <dbReference type="Proteomes" id="UP000014071"/>
    </source>
</evidence>
<evidence type="ECO:0000313" key="3">
    <source>
        <dbReference type="EMBL" id="GAC96099.1"/>
    </source>
</evidence>
<dbReference type="PANTHER" id="PTHR28082:SF2">
    <property type="entry name" value="CHY-TYPE DOMAIN-CONTAINING PROTEIN"/>
    <property type="match status" value="1"/>
</dbReference>
<protein>
    <submittedName>
        <fullName evidence="3">Uncharacterized protein</fullName>
    </submittedName>
</protein>
<dbReference type="AlphaFoldDB" id="R9P467"/>
<keyword evidence="2" id="KW-0472">Membrane</keyword>
<dbReference type="eggNOG" id="KOG1940">
    <property type="taxonomic scope" value="Eukaryota"/>
</dbReference>
<name>R9P467_PSEHS</name>
<evidence type="ECO:0000256" key="1">
    <source>
        <dbReference type="SAM" id="MobiDB-lite"/>
    </source>
</evidence>
<dbReference type="InterPro" id="IPR052604">
    <property type="entry name" value="Mito_Tim_assembly_helper"/>
</dbReference>
<dbReference type="STRING" id="1305764.R9P467"/>
<reference evidence="4" key="1">
    <citation type="journal article" date="2013" name="Genome Announc.">
        <title>Draft genome sequence of the basidiomycetous yeast-like fungus Pseudozyma hubeiensis SY62, which produces an abundant amount of the biosurfactant mannosylerythritol lipids.</title>
        <authorList>
            <person name="Konishi M."/>
            <person name="Hatada Y."/>
            <person name="Horiuchi J."/>
        </authorList>
    </citation>
    <scope>NUCLEOTIDE SEQUENCE [LARGE SCALE GENOMIC DNA]</scope>
    <source>
        <strain evidence="4">SY62</strain>
    </source>
</reference>
<dbReference type="GeneID" id="24108965"/>
<dbReference type="RefSeq" id="XP_012189686.1">
    <property type="nucleotide sequence ID" value="XM_012334296.1"/>
</dbReference>
<dbReference type="Proteomes" id="UP000014071">
    <property type="component" value="Unassembled WGS sequence"/>
</dbReference>
<dbReference type="HOGENOM" id="CLU_112589_0_0_1"/>
<feature type="region of interest" description="Disordered" evidence="1">
    <location>
        <begin position="236"/>
        <end position="255"/>
    </location>
</feature>